<dbReference type="Proteomes" id="UP000051802">
    <property type="component" value="Unassembled WGS sequence"/>
</dbReference>
<accession>A0A0R0ASX8</accession>
<organism evidence="1 2">
    <name type="scientific">Stenotrophomonas panacihumi</name>
    <dbReference type="NCBI Taxonomy" id="676599"/>
    <lineage>
        <taxon>Bacteria</taxon>
        <taxon>Pseudomonadati</taxon>
        <taxon>Pseudomonadota</taxon>
        <taxon>Gammaproteobacteria</taxon>
        <taxon>Lysobacterales</taxon>
        <taxon>Lysobacteraceae</taxon>
        <taxon>Stenotrophomonas</taxon>
    </lineage>
</organism>
<dbReference type="OrthoDB" id="5985732at2"/>
<comment type="caution">
    <text evidence="1">The sequence shown here is derived from an EMBL/GenBank/DDBJ whole genome shotgun (WGS) entry which is preliminary data.</text>
</comment>
<evidence type="ECO:0000313" key="1">
    <source>
        <dbReference type="EMBL" id="KRG43688.1"/>
    </source>
</evidence>
<protein>
    <submittedName>
        <fullName evidence="1">Uncharacterized protein</fullName>
    </submittedName>
</protein>
<name>A0A0R0ASX8_9GAMM</name>
<evidence type="ECO:0000313" key="2">
    <source>
        <dbReference type="Proteomes" id="UP000051802"/>
    </source>
</evidence>
<dbReference type="STRING" id="676599.ARC20_09640"/>
<dbReference type="RefSeq" id="WP_057646384.1">
    <property type="nucleotide sequence ID" value="NZ_LLXU01000074.1"/>
</dbReference>
<sequence length="149" mass="16794">MKPTQPPAHDLRLQFIDWAKQHGHSPQTGAAPFVDLQSDYDLSGEQPTGDGVRERLRRDLAALGQESDVAVQFPPVYACTNSRGEQYRYSLMLVIAEDSVEWTGRVWRGLDYQGVLTGRGSGPRSNYTHLARMAIERELELPQPHYTRG</sequence>
<dbReference type="EMBL" id="LLXU01000074">
    <property type="protein sequence ID" value="KRG43688.1"/>
    <property type="molecule type" value="Genomic_DNA"/>
</dbReference>
<reference evidence="1 2" key="1">
    <citation type="submission" date="2015-10" db="EMBL/GenBank/DDBJ databases">
        <title>Genome sequencing and analysis of members of genus Stenotrophomonas.</title>
        <authorList>
            <person name="Patil P.P."/>
            <person name="Midha S."/>
            <person name="Patil P.B."/>
        </authorList>
    </citation>
    <scope>NUCLEOTIDE SEQUENCE [LARGE SCALE GENOMIC DNA]</scope>
    <source>
        <strain evidence="1 2">JCM 16536</strain>
    </source>
</reference>
<gene>
    <name evidence="1" type="ORF">ARC20_09640</name>
</gene>
<proteinExistence type="predicted"/>
<keyword evidence="2" id="KW-1185">Reference proteome</keyword>
<dbReference type="AlphaFoldDB" id="A0A0R0ASX8"/>